<evidence type="ECO:0000259" key="2">
    <source>
        <dbReference type="PROSITE" id="PS50838"/>
    </source>
</evidence>
<dbReference type="OrthoDB" id="205198at2759"/>
<dbReference type="STRING" id="10195.A0A3M7PK25"/>
<accession>A0A3M7PK25</accession>
<feature type="compositionally biased region" description="Polar residues" evidence="1">
    <location>
        <begin position="271"/>
        <end position="286"/>
    </location>
</feature>
<dbReference type="InterPro" id="IPR041898">
    <property type="entry name" value="MAGE_WH1"/>
</dbReference>
<gene>
    <name evidence="3" type="ORF">BpHYR1_012543</name>
</gene>
<dbReference type="AlphaFoldDB" id="A0A3M7PK25"/>
<evidence type="ECO:0000313" key="4">
    <source>
        <dbReference type="Proteomes" id="UP000276133"/>
    </source>
</evidence>
<dbReference type="PANTHER" id="PTHR11736">
    <property type="entry name" value="MELANOMA-ASSOCIATED ANTIGEN MAGE ANTIGEN"/>
    <property type="match status" value="1"/>
</dbReference>
<dbReference type="SMART" id="SM01373">
    <property type="entry name" value="MAGE"/>
    <property type="match status" value="1"/>
</dbReference>
<dbReference type="Proteomes" id="UP000276133">
    <property type="component" value="Unassembled WGS sequence"/>
</dbReference>
<dbReference type="InterPro" id="IPR041899">
    <property type="entry name" value="MAGE_WH2"/>
</dbReference>
<dbReference type="PROSITE" id="PS50838">
    <property type="entry name" value="MAGE"/>
    <property type="match status" value="1"/>
</dbReference>
<dbReference type="Gene3D" id="1.10.10.1200">
    <property type="entry name" value="MAGE homology domain, winged helix WH1 motif"/>
    <property type="match status" value="1"/>
</dbReference>
<sequence>MSRMSQSQNNAEIDDSMISKKAQECVEYILFCCLSEKKCIIRKTDLNKNVIKDLSRSFKSIFKYVKEYLEDVFGMEVIDLDNEKGERFGIRSKFEFDSHLEKLTENNFQRGLSDFHNDLANNESDQKFSSQLKYSMLMIALSLIFMNENEIDSQIFWESLKRLDINKEEKRHKYLGDVSKYFTSDLVKEGYLEYDQVAGTDPPSFKFKWGHRAKLEISKKSVLNFVCEIYGGSENCKPEEWIAQYADAIKIDEFNKNPDQIEPIHIKNESPRSSQKSVDQNFLNDSQELRPSRRSSQRIRF</sequence>
<protein>
    <submittedName>
        <fullName evidence="3">Melanoma-associated antigen G1-like</fullName>
    </submittedName>
</protein>
<dbReference type="InterPro" id="IPR037445">
    <property type="entry name" value="MAGE"/>
</dbReference>
<dbReference type="Pfam" id="PF01454">
    <property type="entry name" value="MAGE"/>
    <property type="match status" value="1"/>
</dbReference>
<dbReference type="FunFam" id="1.10.10.1210:FF:000001">
    <property type="entry name" value="melanoma-associated antigen D1"/>
    <property type="match status" value="1"/>
</dbReference>
<comment type="caution">
    <text evidence="3">The sequence shown here is derived from an EMBL/GenBank/DDBJ whole genome shotgun (WGS) entry which is preliminary data.</text>
</comment>
<evidence type="ECO:0000313" key="3">
    <source>
        <dbReference type="EMBL" id="RMZ99027.1"/>
    </source>
</evidence>
<evidence type="ECO:0000256" key="1">
    <source>
        <dbReference type="SAM" id="MobiDB-lite"/>
    </source>
</evidence>
<keyword evidence="4" id="KW-1185">Reference proteome</keyword>
<dbReference type="PANTHER" id="PTHR11736:SF14">
    <property type="entry name" value="NSE3 HOMOLOG, SMC5-SMC6 COMPLEX COMPONENT"/>
    <property type="match status" value="1"/>
</dbReference>
<dbReference type="GO" id="GO:0005634">
    <property type="term" value="C:nucleus"/>
    <property type="evidence" value="ECO:0007669"/>
    <property type="project" value="TreeGrafter"/>
</dbReference>
<dbReference type="EMBL" id="REGN01010439">
    <property type="protein sequence ID" value="RMZ99027.1"/>
    <property type="molecule type" value="Genomic_DNA"/>
</dbReference>
<feature type="compositionally biased region" description="Basic residues" evidence="1">
    <location>
        <begin position="292"/>
        <end position="301"/>
    </location>
</feature>
<organism evidence="3 4">
    <name type="scientific">Brachionus plicatilis</name>
    <name type="common">Marine rotifer</name>
    <name type="synonym">Brachionus muelleri</name>
    <dbReference type="NCBI Taxonomy" id="10195"/>
    <lineage>
        <taxon>Eukaryota</taxon>
        <taxon>Metazoa</taxon>
        <taxon>Spiralia</taxon>
        <taxon>Gnathifera</taxon>
        <taxon>Rotifera</taxon>
        <taxon>Eurotatoria</taxon>
        <taxon>Monogononta</taxon>
        <taxon>Pseudotrocha</taxon>
        <taxon>Ploima</taxon>
        <taxon>Brachionidae</taxon>
        <taxon>Brachionus</taxon>
    </lineage>
</organism>
<dbReference type="Gene3D" id="1.10.10.1210">
    <property type="entry name" value="MAGE homology domain, winged helix WH2 motif"/>
    <property type="match status" value="1"/>
</dbReference>
<reference evidence="3 4" key="1">
    <citation type="journal article" date="2018" name="Sci. Rep.">
        <title>Genomic signatures of local adaptation to the degree of environmental predictability in rotifers.</title>
        <authorList>
            <person name="Franch-Gras L."/>
            <person name="Hahn C."/>
            <person name="Garcia-Roger E.M."/>
            <person name="Carmona M.J."/>
            <person name="Serra M."/>
            <person name="Gomez A."/>
        </authorList>
    </citation>
    <scope>NUCLEOTIDE SEQUENCE [LARGE SCALE GENOMIC DNA]</scope>
    <source>
        <strain evidence="3">HYR1</strain>
    </source>
</reference>
<proteinExistence type="predicted"/>
<feature type="region of interest" description="Disordered" evidence="1">
    <location>
        <begin position="269"/>
        <end position="301"/>
    </location>
</feature>
<feature type="domain" description="MAGE" evidence="2">
    <location>
        <begin position="18"/>
        <end position="244"/>
    </location>
</feature>
<dbReference type="InterPro" id="IPR002190">
    <property type="entry name" value="MHD_dom"/>
</dbReference>
<name>A0A3M7PK25_BRAPC</name>